<gene>
    <name evidence="1" type="ORF">JAAARDRAFT_57638</name>
</gene>
<reference evidence="2" key="1">
    <citation type="journal article" date="2014" name="Proc. Natl. Acad. Sci. U.S.A.">
        <title>Extensive sampling of basidiomycete genomes demonstrates inadequacy of the white-rot/brown-rot paradigm for wood decay fungi.</title>
        <authorList>
            <person name="Riley R."/>
            <person name="Salamov A.A."/>
            <person name="Brown D.W."/>
            <person name="Nagy L.G."/>
            <person name="Floudas D."/>
            <person name="Held B.W."/>
            <person name="Levasseur A."/>
            <person name="Lombard V."/>
            <person name="Morin E."/>
            <person name="Otillar R."/>
            <person name="Lindquist E.A."/>
            <person name="Sun H."/>
            <person name="LaButti K.M."/>
            <person name="Schmutz J."/>
            <person name="Jabbour D."/>
            <person name="Luo H."/>
            <person name="Baker S.E."/>
            <person name="Pisabarro A.G."/>
            <person name="Walton J.D."/>
            <person name="Blanchette R.A."/>
            <person name="Henrissat B."/>
            <person name="Martin F."/>
            <person name="Cullen D."/>
            <person name="Hibbett D.S."/>
            <person name="Grigoriev I.V."/>
        </authorList>
    </citation>
    <scope>NUCLEOTIDE SEQUENCE [LARGE SCALE GENOMIC DNA]</scope>
    <source>
        <strain evidence="2">MUCL 33604</strain>
    </source>
</reference>
<dbReference type="EMBL" id="KL197717">
    <property type="protein sequence ID" value="KDQ58748.1"/>
    <property type="molecule type" value="Genomic_DNA"/>
</dbReference>
<dbReference type="OrthoDB" id="3066495at2759"/>
<evidence type="ECO:0000313" key="1">
    <source>
        <dbReference type="EMBL" id="KDQ58748.1"/>
    </source>
</evidence>
<dbReference type="Proteomes" id="UP000027265">
    <property type="component" value="Unassembled WGS sequence"/>
</dbReference>
<dbReference type="HOGENOM" id="CLU_021648_0_0_1"/>
<organism evidence="1 2">
    <name type="scientific">Jaapia argillacea MUCL 33604</name>
    <dbReference type="NCBI Taxonomy" id="933084"/>
    <lineage>
        <taxon>Eukaryota</taxon>
        <taxon>Fungi</taxon>
        <taxon>Dikarya</taxon>
        <taxon>Basidiomycota</taxon>
        <taxon>Agaricomycotina</taxon>
        <taxon>Agaricomycetes</taxon>
        <taxon>Agaricomycetidae</taxon>
        <taxon>Jaapiales</taxon>
        <taxon>Jaapiaceae</taxon>
        <taxon>Jaapia</taxon>
    </lineage>
</organism>
<name>A0A067PV97_9AGAM</name>
<keyword evidence="2" id="KW-1185">Reference proteome</keyword>
<dbReference type="InParanoid" id="A0A067PV97"/>
<protein>
    <submittedName>
        <fullName evidence="1">Uncharacterized protein</fullName>
    </submittedName>
</protein>
<sequence>MSTDAPPVILEFDGPSGELDSLKRKFSFDTASSSSSSSIVSDLPGPGRTLGNVIDQLGRKLEGVLTTVIERSGTGRNAVAEGAFTEDTLPVILEFDNLMGEVDSLQQAFTFDAASSSTASDLPGPGRTLGKAIDQVGQKLEGVLSRVIERSGRGPNAVADDALMLLDRTWEERKRIQPRVPPKQSRGFLRSPLGLDQFVENIVLYNRRRLPLTSVELQNNTRLVQTCRKLVRYLKDNSSNNRYLAVSYITALVLTVPGIQPVFDNLGALDEIRMQSFLLTRNNPDRDYLLAPSRRALVVLSESQALTTIKAFDHSVLAYSRAPTSNTVCQRFFSDVFTYFMDPDTQMLAAFSIVDALSREVTWNFLDSAHHVPDQRILKLWVKNILEGDGLCSEVFGRLLLIVVCQCAYGNGNLDVVLVSATYFLQNRLRILSTARVDKWLRSLQSTFFNGHRNWETLPASKAVVDDLKEILHHYTSYSSVELPLLPVLRDCVSLSAEIWRTFCRHWYFQGHLGLLNPTSRIPLRVIPTSIRGRLCRRLVELVLHSECPADDLIRVARHDTDCRQEFDRMVTLSGNTVCKRELSTMFAKFPAFESVNLEQGEIQDWCTAFYRDASLISLMNETNSDNMGPLSPVHGIYDASFTKVPATLDVEVLLAHRTSLRWVAESDLPSQVGEYKPIFAGFNNHGKRCLIGSVTHRDPSSPWIAAFPVIEGCCAIPDKYITRSTDKVHILAVRVDTEDQEGKVYWYNRQRHRLTHAITMAKLEPPCWLAHNCCKVYRCREWWAQPSKMPGSPSDPIAI</sequence>
<proteinExistence type="predicted"/>
<dbReference type="AlphaFoldDB" id="A0A067PV97"/>
<accession>A0A067PV97</accession>
<evidence type="ECO:0000313" key="2">
    <source>
        <dbReference type="Proteomes" id="UP000027265"/>
    </source>
</evidence>